<name>A0A4Y2EYL3_ARAVE</name>
<accession>A0A4Y2EYL3</accession>
<reference evidence="1 2" key="1">
    <citation type="journal article" date="2019" name="Sci. Rep.">
        <title>Orb-weaving spider Araneus ventricosus genome elucidates the spidroin gene catalogue.</title>
        <authorList>
            <person name="Kono N."/>
            <person name="Nakamura H."/>
            <person name="Ohtoshi R."/>
            <person name="Moran D.A.P."/>
            <person name="Shinohara A."/>
            <person name="Yoshida Y."/>
            <person name="Fujiwara M."/>
            <person name="Mori M."/>
            <person name="Tomita M."/>
            <person name="Arakawa K."/>
        </authorList>
    </citation>
    <scope>NUCLEOTIDE SEQUENCE [LARGE SCALE GENOMIC DNA]</scope>
</reference>
<proteinExistence type="predicted"/>
<evidence type="ECO:0000313" key="2">
    <source>
        <dbReference type="Proteomes" id="UP000499080"/>
    </source>
</evidence>
<keyword evidence="2" id="KW-1185">Reference proteome</keyword>
<comment type="caution">
    <text evidence="1">The sequence shown here is derived from an EMBL/GenBank/DDBJ whole genome shotgun (WGS) entry which is preliminary data.</text>
</comment>
<dbReference type="Proteomes" id="UP000499080">
    <property type="component" value="Unassembled WGS sequence"/>
</dbReference>
<dbReference type="AlphaFoldDB" id="A0A4Y2EYL3"/>
<gene>
    <name evidence="1" type="ORF">AVEN_211879_1</name>
</gene>
<evidence type="ECO:0000313" key="1">
    <source>
        <dbReference type="EMBL" id="GBM34340.1"/>
    </source>
</evidence>
<dbReference type="EMBL" id="BGPR01000757">
    <property type="protein sequence ID" value="GBM34340.1"/>
    <property type="molecule type" value="Genomic_DNA"/>
</dbReference>
<protein>
    <submittedName>
        <fullName evidence="1">Uncharacterized protein</fullName>
    </submittedName>
</protein>
<organism evidence="1 2">
    <name type="scientific">Araneus ventricosus</name>
    <name type="common">Orbweaver spider</name>
    <name type="synonym">Epeira ventricosa</name>
    <dbReference type="NCBI Taxonomy" id="182803"/>
    <lineage>
        <taxon>Eukaryota</taxon>
        <taxon>Metazoa</taxon>
        <taxon>Ecdysozoa</taxon>
        <taxon>Arthropoda</taxon>
        <taxon>Chelicerata</taxon>
        <taxon>Arachnida</taxon>
        <taxon>Araneae</taxon>
        <taxon>Araneomorphae</taxon>
        <taxon>Entelegynae</taxon>
        <taxon>Araneoidea</taxon>
        <taxon>Araneidae</taxon>
        <taxon>Araneus</taxon>
    </lineage>
</organism>
<sequence length="143" mass="16098">MNIHYFNIVTEIARTVGYGESSPTSWLMENGALFLEYSRKHEAQVTGKTTLAQINNTSRQQIANNNSNGTFNSAQCLTSEKLRTRLQRFYPRLSTSVFIAFPTGSDDAWKNPLITLEFSRTFIFVGKVAKFDAKAGDQRPGNH</sequence>